<keyword evidence="6" id="KW-0547">Nucleotide-binding</keyword>
<dbReference type="Pfam" id="PF04055">
    <property type="entry name" value="Radical_SAM"/>
    <property type="match status" value="1"/>
</dbReference>
<dbReference type="InterPro" id="IPR013483">
    <property type="entry name" value="MoaA"/>
</dbReference>
<dbReference type="NCBIfam" id="TIGR02666">
    <property type="entry name" value="moaA"/>
    <property type="match status" value="1"/>
</dbReference>
<dbReference type="PROSITE" id="PS51918">
    <property type="entry name" value="RADICAL_SAM"/>
    <property type="match status" value="1"/>
</dbReference>
<dbReference type="EMBL" id="FWYF01000001">
    <property type="protein sequence ID" value="SMD32714.1"/>
    <property type="molecule type" value="Genomic_DNA"/>
</dbReference>
<proteinExistence type="predicted"/>
<dbReference type="EC" id="4.1.99.22" evidence="2"/>
<dbReference type="SUPFAM" id="SSF102114">
    <property type="entry name" value="Radical SAM enzymes"/>
    <property type="match status" value="1"/>
</dbReference>
<sequence length="336" mass="37764">MTNSSEITLVDPWNRTIDYLRIAVTDRCNLRCFYCMPAEGINYLPKKELLTYEEIVRLSSIFVSLGIKKIRLTGGEPFLRKDFISLLENLKAIPGVEAVHITTNGVLTYSYLGQMKALGIDGVNLSLDSLNKENFHKITRRDEFDTVMKTLDGLLDHGFNTKINMVVMHGKNTQEVVDMAELASTRKVSVRFIEEMPFNGSDLSTSKQNWNHIKILEELKVAFPNLAKLDSHPSNPATLYQVPGHQGNLGIIPAYSRTFCGACNRIRLTATGSIKNCLYDEGVLDAKQLLRSEKTNEEIREILISTVQKREKDGFAAEKNRKVDKNISESMSTIGG</sequence>
<dbReference type="InterPro" id="IPR000385">
    <property type="entry name" value="MoaA_NifB_PqqE_Fe-S-bd_CS"/>
</dbReference>
<dbReference type="InterPro" id="IPR010505">
    <property type="entry name" value="MoaA_twitch"/>
</dbReference>
<dbReference type="PROSITE" id="PS01305">
    <property type="entry name" value="MOAA_NIFB_PQQE"/>
    <property type="match status" value="1"/>
</dbReference>
<comment type="catalytic activity">
    <reaction evidence="12">
        <text>GTP + AH2 + S-adenosyl-L-methionine = (8S)-3',8-cyclo-7,8-dihydroguanosine 5'-triphosphate + 5'-deoxyadenosine + L-methionine + A + H(+)</text>
        <dbReference type="Rhea" id="RHEA:49576"/>
        <dbReference type="ChEBI" id="CHEBI:13193"/>
        <dbReference type="ChEBI" id="CHEBI:15378"/>
        <dbReference type="ChEBI" id="CHEBI:17319"/>
        <dbReference type="ChEBI" id="CHEBI:17499"/>
        <dbReference type="ChEBI" id="CHEBI:37565"/>
        <dbReference type="ChEBI" id="CHEBI:57844"/>
        <dbReference type="ChEBI" id="CHEBI:59789"/>
        <dbReference type="ChEBI" id="CHEBI:131766"/>
        <dbReference type="EC" id="4.1.99.22"/>
    </reaction>
</comment>
<protein>
    <recommendedName>
        <fullName evidence="2">GTP 3',8-cyclase</fullName>
        <ecNumber evidence="2">4.1.99.22</ecNumber>
    </recommendedName>
</protein>
<evidence type="ECO:0000259" key="13">
    <source>
        <dbReference type="PROSITE" id="PS51918"/>
    </source>
</evidence>
<dbReference type="GO" id="GO:0061799">
    <property type="term" value="F:cyclic pyranopterin monophosphate synthase activity"/>
    <property type="evidence" value="ECO:0007669"/>
    <property type="project" value="TreeGrafter"/>
</dbReference>
<evidence type="ECO:0000256" key="4">
    <source>
        <dbReference type="ARBA" id="ARBA00022691"/>
    </source>
</evidence>
<dbReference type="OrthoDB" id="9763993at2"/>
<dbReference type="AlphaFoldDB" id="A0A1W2G886"/>
<accession>A0A1W2G886</accession>
<dbReference type="InterPro" id="IPR050105">
    <property type="entry name" value="MoCo_biosynth_MoaA/MoaC"/>
</dbReference>
<dbReference type="UniPathway" id="UPA00344"/>
<dbReference type="CDD" id="cd01335">
    <property type="entry name" value="Radical_SAM"/>
    <property type="match status" value="1"/>
</dbReference>
<keyword evidence="10" id="KW-0501">Molybdenum cofactor biosynthesis</keyword>
<dbReference type="GO" id="GO:0061798">
    <property type="term" value="F:GTP 3',8'-cyclase activity"/>
    <property type="evidence" value="ECO:0007669"/>
    <property type="project" value="UniProtKB-EC"/>
</dbReference>
<evidence type="ECO:0000313" key="14">
    <source>
        <dbReference type="EMBL" id="SMD32714.1"/>
    </source>
</evidence>
<keyword evidence="8" id="KW-0411">Iron-sulfur</keyword>
<dbReference type="InterPro" id="IPR040064">
    <property type="entry name" value="MoaA-like"/>
</dbReference>
<dbReference type="PANTHER" id="PTHR22960">
    <property type="entry name" value="MOLYBDOPTERIN COFACTOR SYNTHESIS PROTEIN A"/>
    <property type="match status" value="1"/>
</dbReference>
<dbReference type="GO" id="GO:0051539">
    <property type="term" value="F:4 iron, 4 sulfur cluster binding"/>
    <property type="evidence" value="ECO:0007669"/>
    <property type="project" value="UniProtKB-KW"/>
</dbReference>
<dbReference type="Proteomes" id="UP000192472">
    <property type="component" value="Unassembled WGS sequence"/>
</dbReference>
<comment type="cofactor">
    <cofactor evidence="1">
        <name>[4Fe-4S] cluster</name>
        <dbReference type="ChEBI" id="CHEBI:49883"/>
    </cofactor>
</comment>
<keyword evidence="3" id="KW-0004">4Fe-4S</keyword>
<dbReference type="Gene3D" id="3.20.20.70">
    <property type="entry name" value="Aldolase class I"/>
    <property type="match status" value="1"/>
</dbReference>
<dbReference type="SFLD" id="SFLDG01067">
    <property type="entry name" value="SPASM/twitch_domain_containing"/>
    <property type="match status" value="1"/>
</dbReference>
<dbReference type="SFLD" id="SFLDG01383">
    <property type="entry name" value="cyclic_pyranopterin_phosphate"/>
    <property type="match status" value="1"/>
</dbReference>
<keyword evidence="7" id="KW-0408">Iron</keyword>
<reference evidence="14 15" key="1">
    <citation type="submission" date="2017-04" db="EMBL/GenBank/DDBJ databases">
        <authorList>
            <person name="Afonso C.L."/>
            <person name="Miller P.J."/>
            <person name="Scott M.A."/>
            <person name="Spackman E."/>
            <person name="Goraichik I."/>
            <person name="Dimitrov K.M."/>
            <person name="Suarez D.L."/>
            <person name="Swayne D.E."/>
        </authorList>
    </citation>
    <scope>NUCLEOTIDE SEQUENCE [LARGE SCALE GENOMIC DNA]</scope>
    <source>
        <strain evidence="14 15">DSM 26133</strain>
    </source>
</reference>
<dbReference type="InterPro" id="IPR007197">
    <property type="entry name" value="rSAM"/>
</dbReference>
<dbReference type="RefSeq" id="WP_084371362.1">
    <property type="nucleotide sequence ID" value="NZ_FWYF01000001.1"/>
</dbReference>
<keyword evidence="5" id="KW-0479">Metal-binding</keyword>
<feature type="domain" description="Radical SAM core" evidence="13">
    <location>
        <begin position="12"/>
        <end position="233"/>
    </location>
</feature>
<evidence type="ECO:0000256" key="6">
    <source>
        <dbReference type="ARBA" id="ARBA00022741"/>
    </source>
</evidence>
<dbReference type="SMART" id="SM00729">
    <property type="entry name" value="Elp3"/>
    <property type="match status" value="1"/>
</dbReference>
<dbReference type="PANTHER" id="PTHR22960:SF0">
    <property type="entry name" value="MOLYBDENUM COFACTOR BIOSYNTHESIS PROTEIN 1"/>
    <property type="match status" value="1"/>
</dbReference>
<dbReference type="Pfam" id="PF06463">
    <property type="entry name" value="Mob_synth_C"/>
    <property type="match status" value="1"/>
</dbReference>
<evidence type="ECO:0000256" key="11">
    <source>
        <dbReference type="ARBA" id="ARBA00023239"/>
    </source>
</evidence>
<evidence type="ECO:0000256" key="1">
    <source>
        <dbReference type="ARBA" id="ARBA00001966"/>
    </source>
</evidence>
<dbReference type="CDD" id="cd21117">
    <property type="entry name" value="Twitch_MoaA"/>
    <property type="match status" value="1"/>
</dbReference>
<keyword evidence="9" id="KW-0342">GTP-binding</keyword>
<keyword evidence="11" id="KW-0456">Lyase</keyword>
<evidence type="ECO:0000256" key="3">
    <source>
        <dbReference type="ARBA" id="ARBA00022485"/>
    </source>
</evidence>
<evidence type="ECO:0000256" key="2">
    <source>
        <dbReference type="ARBA" id="ARBA00012167"/>
    </source>
</evidence>
<evidence type="ECO:0000313" key="15">
    <source>
        <dbReference type="Proteomes" id="UP000192472"/>
    </source>
</evidence>
<evidence type="ECO:0000256" key="9">
    <source>
        <dbReference type="ARBA" id="ARBA00023134"/>
    </source>
</evidence>
<evidence type="ECO:0000256" key="8">
    <source>
        <dbReference type="ARBA" id="ARBA00023014"/>
    </source>
</evidence>
<evidence type="ECO:0000256" key="7">
    <source>
        <dbReference type="ARBA" id="ARBA00023004"/>
    </source>
</evidence>
<keyword evidence="4" id="KW-0949">S-adenosyl-L-methionine</keyword>
<dbReference type="SFLD" id="SFLDS00029">
    <property type="entry name" value="Radical_SAM"/>
    <property type="match status" value="1"/>
</dbReference>
<dbReference type="GO" id="GO:0006777">
    <property type="term" value="P:Mo-molybdopterin cofactor biosynthetic process"/>
    <property type="evidence" value="ECO:0007669"/>
    <property type="project" value="UniProtKB-KW"/>
</dbReference>
<keyword evidence="15" id="KW-1185">Reference proteome</keyword>
<evidence type="ECO:0000256" key="12">
    <source>
        <dbReference type="ARBA" id="ARBA00048697"/>
    </source>
</evidence>
<dbReference type="SFLD" id="SFLDG01386">
    <property type="entry name" value="main_SPASM_domain-containing"/>
    <property type="match status" value="1"/>
</dbReference>
<name>A0A1W2G886_REIFA</name>
<dbReference type="GO" id="GO:0005525">
    <property type="term" value="F:GTP binding"/>
    <property type="evidence" value="ECO:0007669"/>
    <property type="project" value="UniProtKB-KW"/>
</dbReference>
<evidence type="ECO:0000256" key="5">
    <source>
        <dbReference type="ARBA" id="ARBA00022723"/>
    </source>
</evidence>
<dbReference type="InterPro" id="IPR058240">
    <property type="entry name" value="rSAM_sf"/>
</dbReference>
<dbReference type="STRING" id="692418.SAMN04488029_1065"/>
<organism evidence="14 15">
    <name type="scientific">Reichenbachiella faecimaris</name>
    <dbReference type="NCBI Taxonomy" id="692418"/>
    <lineage>
        <taxon>Bacteria</taxon>
        <taxon>Pseudomonadati</taxon>
        <taxon>Bacteroidota</taxon>
        <taxon>Cytophagia</taxon>
        <taxon>Cytophagales</taxon>
        <taxon>Reichenbachiellaceae</taxon>
        <taxon>Reichenbachiella</taxon>
    </lineage>
</organism>
<dbReference type="InterPro" id="IPR006638">
    <property type="entry name" value="Elp3/MiaA/NifB-like_rSAM"/>
</dbReference>
<dbReference type="GO" id="GO:0046872">
    <property type="term" value="F:metal ion binding"/>
    <property type="evidence" value="ECO:0007669"/>
    <property type="project" value="UniProtKB-KW"/>
</dbReference>
<dbReference type="InterPro" id="IPR013785">
    <property type="entry name" value="Aldolase_TIM"/>
</dbReference>
<evidence type="ECO:0000256" key="10">
    <source>
        <dbReference type="ARBA" id="ARBA00023150"/>
    </source>
</evidence>
<gene>
    <name evidence="14" type="ORF">SAMN04488029_1065</name>
</gene>